<proteinExistence type="predicted"/>
<comment type="caution">
    <text evidence="1">The sequence shown here is derived from an EMBL/GenBank/DDBJ whole genome shotgun (WGS) entry which is preliminary data.</text>
</comment>
<evidence type="ECO:0000313" key="1">
    <source>
        <dbReference type="EMBL" id="PYF83164.1"/>
    </source>
</evidence>
<dbReference type="EMBL" id="QKLW01000002">
    <property type="protein sequence ID" value="PYF83164.1"/>
    <property type="molecule type" value="Genomic_DNA"/>
</dbReference>
<keyword evidence="2" id="KW-1185">Reference proteome</keyword>
<organism evidence="1 2">
    <name type="scientific">Marinomonas alcarazii</name>
    <dbReference type="NCBI Taxonomy" id="491949"/>
    <lineage>
        <taxon>Bacteria</taxon>
        <taxon>Pseudomonadati</taxon>
        <taxon>Pseudomonadota</taxon>
        <taxon>Gammaproteobacteria</taxon>
        <taxon>Oceanospirillales</taxon>
        <taxon>Oceanospirillaceae</taxon>
        <taxon>Marinomonas</taxon>
    </lineage>
</organism>
<gene>
    <name evidence="1" type="ORF">DFP75_102254</name>
</gene>
<sequence>MEQPFILSIDNAIAMVIKGTPQGKVGVNQRSKLQPKKYPEQTIRGLKGGESRIEKGSYKQAFNFGRLLNQGCAASSCAAREKRVSSSPNRPAK</sequence>
<name>A0A318V3J6_9GAMM</name>
<evidence type="ECO:0000313" key="2">
    <source>
        <dbReference type="Proteomes" id="UP000247551"/>
    </source>
</evidence>
<protein>
    <submittedName>
        <fullName evidence="1">Uncharacterized protein</fullName>
    </submittedName>
</protein>
<accession>A0A318V3J6</accession>
<dbReference type="AlphaFoldDB" id="A0A318V3J6"/>
<reference evidence="1 2" key="1">
    <citation type="submission" date="2018-06" db="EMBL/GenBank/DDBJ databases">
        <title>Genomic Encyclopedia of Type Strains, Phase III (KMG-III): the genomes of soil and plant-associated and newly described type strains.</title>
        <authorList>
            <person name="Whitman W."/>
        </authorList>
    </citation>
    <scope>NUCLEOTIDE SEQUENCE [LARGE SCALE GENOMIC DNA]</scope>
    <source>
        <strain evidence="1 2">CECT 7730</strain>
    </source>
</reference>
<dbReference type="Proteomes" id="UP000247551">
    <property type="component" value="Unassembled WGS sequence"/>
</dbReference>